<dbReference type="PROSITE" id="PS50880">
    <property type="entry name" value="TOPRIM"/>
    <property type="match status" value="1"/>
</dbReference>
<evidence type="ECO:0000313" key="4">
    <source>
        <dbReference type="Proteomes" id="UP000184130"/>
    </source>
</evidence>
<dbReference type="SUPFAM" id="SSF52540">
    <property type="entry name" value="P-loop containing nucleoside triphosphate hydrolases"/>
    <property type="match status" value="1"/>
</dbReference>
<dbReference type="InterPro" id="IPR027417">
    <property type="entry name" value="P-loop_NTPase"/>
</dbReference>
<dbReference type="SMART" id="SM00493">
    <property type="entry name" value="TOPRIM"/>
    <property type="match status" value="1"/>
</dbReference>
<dbReference type="Proteomes" id="UP000184130">
    <property type="component" value="Unassembled WGS sequence"/>
</dbReference>
<dbReference type="CDD" id="cd01029">
    <property type="entry name" value="TOPRIM_primases"/>
    <property type="match status" value="1"/>
</dbReference>
<dbReference type="RefSeq" id="WP_073209275.1">
    <property type="nucleotide sequence ID" value="NZ_FRBD01000015.1"/>
</dbReference>
<gene>
    <name evidence="3" type="ORF">SAMN05216463_11562</name>
</gene>
<feature type="domain" description="SF4 helicase" evidence="2">
    <location>
        <begin position="349"/>
        <end position="621"/>
    </location>
</feature>
<name>A0A1M6W5V6_XYLRU</name>
<sequence>MMQGDFKPQKEWQQTSTGYYIVPIKKLDVKGAQKDDKGVPNLKALGKTIVRCTCPDCSDSRKHKDETCVRLDMSTGLGKCYNCGFQFIVSTKVADYNKKRGFQKKKFKQPNISKLMPLSGVSIDELLKRKIQPQTARKAGVYSAKRVFKGCTLERECLAFTYREGSKVVNIQYKTTSKEFSIEPDCELIPWNIDAAIGQETLFVTEGMMDALALMECGIDNVISVANGAKTDMHTFDRFRYSHLNQIRTFYLAGDMDEPGEELRDKLAAYFGEARCRIVEWRLELPSSGEEGPGVEGFSTVLTTKDANEMLIEHGVDAVLQCINHAQPCPIIGVETVNDYRQRTKQIWEHGVTPGKTVGWGEFDSHVQFEPGRTVIIVGEPNTGKSTFADDLILNLALQHGWKAALYSPEMFPPERHIERLATTIAGRKFRKEQVITERGVDYRKLQIPERMADRILDWMCDNIFFINETSGRTIHKLLHRAEQLQMRYGITQLLLDPFNYIQLPEGAKSDTMKIGDILAEIELCAHRTGLLIFVIVHPAKLQRGEKIESLYNASGSAEFRNRADYGLVLLNDDEHSPSNTLHMLKIIVDKVRDDAMGHKGVCYLSFDPSNYRHGIVQPEYYNGSVVKLNMLEISSSCWLDQIEQLDIF</sequence>
<dbReference type="Gene3D" id="3.40.50.300">
    <property type="entry name" value="P-loop containing nucleotide triphosphate hydrolases"/>
    <property type="match status" value="1"/>
</dbReference>
<dbReference type="GO" id="GO:0043139">
    <property type="term" value="F:5'-3' DNA helicase activity"/>
    <property type="evidence" value="ECO:0007669"/>
    <property type="project" value="InterPro"/>
</dbReference>
<dbReference type="GO" id="GO:0003697">
    <property type="term" value="F:single-stranded DNA binding"/>
    <property type="evidence" value="ECO:0007669"/>
    <property type="project" value="InterPro"/>
</dbReference>
<dbReference type="GO" id="GO:0006260">
    <property type="term" value="P:DNA replication"/>
    <property type="evidence" value="ECO:0007669"/>
    <property type="project" value="InterPro"/>
</dbReference>
<dbReference type="OrthoDB" id="1038270at2"/>
<organism evidence="3 4">
    <name type="scientific">Xylanibacter ruminicola</name>
    <name type="common">Prevotella ruminicola</name>
    <dbReference type="NCBI Taxonomy" id="839"/>
    <lineage>
        <taxon>Bacteria</taxon>
        <taxon>Pseudomonadati</taxon>
        <taxon>Bacteroidota</taxon>
        <taxon>Bacteroidia</taxon>
        <taxon>Bacteroidales</taxon>
        <taxon>Prevotellaceae</taxon>
        <taxon>Xylanibacter</taxon>
    </lineage>
</organism>
<dbReference type="SMART" id="SM00382">
    <property type="entry name" value="AAA"/>
    <property type="match status" value="1"/>
</dbReference>
<protein>
    <submittedName>
        <fullName evidence="3">Twinkle protein</fullName>
    </submittedName>
</protein>
<dbReference type="Pfam" id="PF13155">
    <property type="entry name" value="Toprim_2"/>
    <property type="match status" value="1"/>
</dbReference>
<dbReference type="AlphaFoldDB" id="A0A1M6W5V6"/>
<evidence type="ECO:0000259" key="1">
    <source>
        <dbReference type="PROSITE" id="PS50880"/>
    </source>
</evidence>
<dbReference type="InterPro" id="IPR006171">
    <property type="entry name" value="TOPRIM_dom"/>
</dbReference>
<dbReference type="InterPro" id="IPR003593">
    <property type="entry name" value="AAA+_ATPase"/>
</dbReference>
<reference evidence="3 4" key="1">
    <citation type="submission" date="2016-11" db="EMBL/GenBank/DDBJ databases">
        <authorList>
            <person name="Jaros S."/>
            <person name="Januszkiewicz K."/>
            <person name="Wedrychowicz H."/>
        </authorList>
    </citation>
    <scope>NUCLEOTIDE SEQUENCE [LARGE SCALE GENOMIC DNA]</scope>
    <source>
        <strain evidence="3 4">KHT3</strain>
    </source>
</reference>
<dbReference type="EMBL" id="FRBD01000015">
    <property type="protein sequence ID" value="SHK88906.1"/>
    <property type="molecule type" value="Genomic_DNA"/>
</dbReference>
<dbReference type="InterPro" id="IPR034154">
    <property type="entry name" value="TOPRIM_DnaG/twinkle"/>
</dbReference>
<dbReference type="SUPFAM" id="SSF56731">
    <property type="entry name" value="DNA primase core"/>
    <property type="match status" value="1"/>
</dbReference>
<accession>A0A1M6W5V6</accession>
<dbReference type="PROSITE" id="PS51199">
    <property type="entry name" value="SF4_HELICASE"/>
    <property type="match status" value="1"/>
</dbReference>
<proteinExistence type="predicted"/>
<dbReference type="InterPro" id="IPR007694">
    <property type="entry name" value="DNA_helicase_DnaB-like_C"/>
</dbReference>
<dbReference type="Gene3D" id="3.40.1360.10">
    <property type="match status" value="1"/>
</dbReference>
<dbReference type="Pfam" id="PF03796">
    <property type="entry name" value="DnaB_C"/>
    <property type="match status" value="1"/>
</dbReference>
<evidence type="ECO:0000313" key="3">
    <source>
        <dbReference type="EMBL" id="SHK88906.1"/>
    </source>
</evidence>
<dbReference type="PANTHER" id="PTHR12873:SF0">
    <property type="entry name" value="TWINKLE MTDNA HELICASE"/>
    <property type="match status" value="1"/>
</dbReference>
<dbReference type="PANTHER" id="PTHR12873">
    <property type="entry name" value="T7-LIKE MITOCHONDRIAL DNA HELICASE"/>
    <property type="match status" value="1"/>
</dbReference>
<evidence type="ECO:0000259" key="2">
    <source>
        <dbReference type="PROSITE" id="PS51199"/>
    </source>
</evidence>
<feature type="domain" description="Toprim" evidence="1">
    <location>
        <begin position="200"/>
        <end position="286"/>
    </location>
</feature>
<dbReference type="GO" id="GO:0005524">
    <property type="term" value="F:ATP binding"/>
    <property type="evidence" value="ECO:0007669"/>
    <property type="project" value="InterPro"/>
</dbReference>
<dbReference type="InterPro" id="IPR027032">
    <property type="entry name" value="Twinkle-like"/>
</dbReference>